<comment type="similarity">
    <text evidence="6">Belongs to the major facilitator superfamily. Allantoate permease family.</text>
</comment>
<evidence type="ECO:0000256" key="4">
    <source>
        <dbReference type="ARBA" id="ARBA00022989"/>
    </source>
</evidence>
<feature type="transmembrane region" description="Helical" evidence="7">
    <location>
        <begin position="135"/>
        <end position="163"/>
    </location>
</feature>
<evidence type="ECO:0000256" key="2">
    <source>
        <dbReference type="ARBA" id="ARBA00022448"/>
    </source>
</evidence>
<feature type="transmembrane region" description="Helical" evidence="7">
    <location>
        <begin position="85"/>
        <end position="102"/>
    </location>
</feature>
<dbReference type="OrthoDB" id="2985014at2759"/>
<dbReference type="SUPFAM" id="SSF103473">
    <property type="entry name" value="MFS general substrate transporter"/>
    <property type="match status" value="1"/>
</dbReference>
<feature type="transmembrane region" description="Helical" evidence="7">
    <location>
        <begin position="342"/>
        <end position="360"/>
    </location>
</feature>
<feature type="domain" description="Major facilitator superfamily (MFS) profile" evidence="8">
    <location>
        <begin position="48"/>
        <end position="459"/>
    </location>
</feature>
<comment type="subcellular location">
    <subcellularLocation>
        <location evidence="1">Membrane</location>
        <topology evidence="1">Multi-pass membrane protein</topology>
    </subcellularLocation>
</comment>
<feature type="transmembrane region" description="Helical" evidence="7">
    <location>
        <begin position="207"/>
        <end position="227"/>
    </location>
</feature>
<feature type="transmembrane region" description="Helical" evidence="7">
    <location>
        <begin position="175"/>
        <end position="195"/>
    </location>
</feature>
<feature type="transmembrane region" description="Helical" evidence="7">
    <location>
        <begin position="366"/>
        <end position="386"/>
    </location>
</feature>
<keyword evidence="3 7" id="KW-0812">Transmembrane</keyword>
<dbReference type="InterPro" id="IPR011701">
    <property type="entry name" value="MFS"/>
</dbReference>
<feature type="transmembrane region" description="Helical" evidence="7">
    <location>
        <begin position="44"/>
        <end position="61"/>
    </location>
</feature>
<keyword evidence="5 7" id="KW-0472">Membrane</keyword>
<dbReference type="GO" id="GO:0016020">
    <property type="term" value="C:membrane"/>
    <property type="evidence" value="ECO:0007669"/>
    <property type="project" value="UniProtKB-SubCell"/>
</dbReference>
<dbReference type="InterPro" id="IPR036259">
    <property type="entry name" value="MFS_trans_sf"/>
</dbReference>
<feature type="transmembrane region" description="Helical" evidence="7">
    <location>
        <begin position="274"/>
        <end position="299"/>
    </location>
</feature>
<proteinExistence type="inferred from homology"/>
<dbReference type="RefSeq" id="XP_019022062.1">
    <property type="nucleotide sequence ID" value="XM_019167984.1"/>
</dbReference>
<organism evidence="9 10">
    <name type="scientific">Saitoella complicata (strain BCRC 22490 / CBS 7301 / JCM 7358 / NBRC 10748 / NRRL Y-17804)</name>
    <dbReference type="NCBI Taxonomy" id="698492"/>
    <lineage>
        <taxon>Eukaryota</taxon>
        <taxon>Fungi</taxon>
        <taxon>Dikarya</taxon>
        <taxon>Ascomycota</taxon>
        <taxon>Taphrinomycotina</taxon>
        <taxon>Taphrinomycotina incertae sedis</taxon>
        <taxon>Saitoella</taxon>
    </lineage>
</organism>
<evidence type="ECO:0000259" key="8">
    <source>
        <dbReference type="PROSITE" id="PS50850"/>
    </source>
</evidence>
<name>A0A0E9NGB3_SAICN</name>
<dbReference type="PANTHER" id="PTHR43791">
    <property type="entry name" value="PERMEASE-RELATED"/>
    <property type="match status" value="1"/>
</dbReference>
<evidence type="ECO:0000313" key="10">
    <source>
        <dbReference type="Proteomes" id="UP000033140"/>
    </source>
</evidence>
<evidence type="ECO:0000256" key="7">
    <source>
        <dbReference type="SAM" id="Phobius"/>
    </source>
</evidence>
<dbReference type="GO" id="GO:0022857">
    <property type="term" value="F:transmembrane transporter activity"/>
    <property type="evidence" value="ECO:0007669"/>
    <property type="project" value="InterPro"/>
</dbReference>
<reference evidence="9 10" key="3">
    <citation type="journal article" date="2015" name="Genome Announc.">
        <title>Draft Genome Sequence of the Archiascomycetous Yeast Saitoella complicata.</title>
        <authorList>
            <person name="Yamauchi K."/>
            <person name="Kondo S."/>
            <person name="Hamamoto M."/>
            <person name="Takahashi Y."/>
            <person name="Ogura Y."/>
            <person name="Hayashi T."/>
            <person name="Nishida H."/>
        </authorList>
    </citation>
    <scope>NUCLEOTIDE SEQUENCE [LARGE SCALE GENOMIC DNA]</scope>
    <source>
        <strain evidence="9 10">NRRL Y-17804</strain>
    </source>
</reference>
<keyword evidence="2" id="KW-0813">Transport</keyword>
<keyword evidence="10" id="KW-1185">Reference proteome</keyword>
<protein>
    <recommendedName>
        <fullName evidence="8">Major facilitator superfamily (MFS) profile domain-containing protein</fullName>
    </recommendedName>
</protein>
<sequence>MSSSAALVSSNEKNDVQYIEDTTSALPPLPPTDPVLERRLLLKLDRVIIPLTIILYLLAYLDRGNAGNAKLQGLETSLHLTDTEFSVVLACFYVAYIVFNIPGNVATKILLPSTSIAMGAMLWGIASSLQAATTSYAGIIVCRLFIGIGEAFFGPSVPLYYSYWYKRDEIAFRNALFIGMGALAGTFGGLIAFGVQHIHSSISTWRILFLIEGLPTILFAIAIFFVLPSSPEKSKYLTDSERELLLNRLSRDGLVDTGKFDWSGFRRAVTDYKVYLCGIIYLGVNITLASISGFLPTIIKNMGYTAAEAQLYTVPPYAVATFLTVATSWVSDKSRLRGPFVAGYMALSAIGFGILMGVQHNQHVRYFATFLVVSGAFTCIPLMLSWCSNNCGSQSQRAVEVAMMNGIGQCFAILASFIFPSSEGPEYRKGFGLNIAFNGLAAVTALALMFLVKRENERRDRIEGPLPKEDEGRVDTVGMHDLARGFRYVM</sequence>
<dbReference type="PROSITE" id="PS50850">
    <property type="entry name" value="MFS"/>
    <property type="match status" value="1"/>
</dbReference>
<gene>
    <name evidence="9" type="ORF">G7K_2613-t1</name>
</gene>
<feature type="transmembrane region" description="Helical" evidence="7">
    <location>
        <begin position="311"/>
        <end position="330"/>
    </location>
</feature>
<dbReference type="EMBL" id="BACD03000014">
    <property type="protein sequence ID" value="GAO48440.1"/>
    <property type="molecule type" value="Genomic_DNA"/>
</dbReference>
<reference evidence="9 10" key="1">
    <citation type="journal article" date="2011" name="J. Gen. Appl. Microbiol.">
        <title>Draft genome sequencing of the enigmatic yeast Saitoella complicata.</title>
        <authorList>
            <person name="Nishida H."/>
            <person name="Hamamoto M."/>
            <person name="Sugiyama J."/>
        </authorList>
    </citation>
    <scope>NUCLEOTIDE SEQUENCE [LARGE SCALE GENOMIC DNA]</scope>
    <source>
        <strain evidence="9 10">NRRL Y-17804</strain>
    </source>
</reference>
<dbReference type="PANTHER" id="PTHR43791:SF36">
    <property type="entry name" value="TRANSPORTER, PUTATIVE (AFU_ORTHOLOGUE AFUA_6G08340)-RELATED"/>
    <property type="match status" value="1"/>
</dbReference>
<comment type="caution">
    <text evidence="9">The sequence shown here is derived from an EMBL/GenBank/DDBJ whole genome shotgun (WGS) entry which is preliminary data.</text>
</comment>
<accession>A0A0E9NGB3</accession>
<feature type="transmembrane region" description="Helical" evidence="7">
    <location>
        <begin position="398"/>
        <end position="419"/>
    </location>
</feature>
<dbReference type="Pfam" id="PF07690">
    <property type="entry name" value="MFS_1"/>
    <property type="match status" value="1"/>
</dbReference>
<dbReference type="AlphaFoldDB" id="A0A0E9NGB3"/>
<keyword evidence="4 7" id="KW-1133">Transmembrane helix</keyword>
<evidence type="ECO:0000256" key="3">
    <source>
        <dbReference type="ARBA" id="ARBA00022692"/>
    </source>
</evidence>
<evidence type="ECO:0000256" key="6">
    <source>
        <dbReference type="ARBA" id="ARBA00037968"/>
    </source>
</evidence>
<dbReference type="Gene3D" id="1.20.1250.20">
    <property type="entry name" value="MFS general substrate transporter like domains"/>
    <property type="match status" value="2"/>
</dbReference>
<evidence type="ECO:0000313" key="9">
    <source>
        <dbReference type="EMBL" id="GAO48440.1"/>
    </source>
</evidence>
<feature type="transmembrane region" description="Helical" evidence="7">
    <location>
        <begin position="431"/>
        <end position="452"/>
    </location>
</feature>
<dbReference type="FunFam" id="1.20.1250.20:FF:000013">
    <property type="entry name" value="MFS general substrate transporter"/>
    <property type="match status" value="1"/>
</dbReference>
<dbReference type="STRING" id="698492.A0A0E9NGB3"/>
<dbReference type="Proteomes" id="UP000033140">
    <property type="component" value="Unassembled WGS sequence"/>
</dbReference>
<evidence type="ECO:0000256" key="5">
    <source>
        <dbReference type="ARBA" id="ARBA00023136"/>
    </source>
</evidence>
<dbReference type="FunFam" id="1.20.1250.20:FF:000018">
    <property type="entry name" value="MFS transporter permease"/>
    <property type="match status" value="1"/>
</dbReference>
<reference evidence="9 10" key="2">
    <citation type="journal article" date="2014" name="J. Gen. Appl. Microbiol.">
        <title>The early diverging ascomycetous budding yeast Saitoella complicata has three histone deacetylases belonging to the Clr6, Hos2, and Rpd3 lineages.</title>
        <authorList>
            <person name="Nishida H."/>
            <person name="Matsumoto T."/>
            <person name="Kondo S."/>
            <person name="Hamamoto M."/>
            <person name="Yoshikawa H."/>
        </authorList>
    </citation>
    <scope>NUCLEOTIDE SEQUENCE [LARGE SCALE GENOMIC DNA]</scope>
    <source>
        <strain evidence="9 10">NRRL Y-17804</strain>
    </source>
</reference>
<dbReference type="OMA" id="FRMENRR"/>
<dbReference type="InterPro" id="IPR020846">
    <property type="entry name" value="MFS_dom"/>
</dbReference>
<evidence type="ECO:0000256" key="1">
    <source>
        <dbReference type="ARBA" id="ARBA00004141"/>
    </source>
</evidence>